<keyword evidence="2" id="KW-1185">Reference proteome</keyword>
<reference evidence="1" key="1">
    <citation type="submission" date="2020-04" db="EMBL/GenBank/DDBJ databases">
        <authorList>
            <person name="Alioto T."/>
            <person name="Alioto T."/>
            <person name="Gomez Garrido J."/>
        </authorList>
    </citation>
    <scope>NUCLEOTIDE SEQUENCE</scope>
    <source>
        <strain evidence="1">A484AB</strain>
    </source>
</reference>
<dbReference type="AlphaFoldDB" id="A0A6S7KKS2"/>
<gene>
    <name evidence="1" type="ORF">PACLA_8A057458</name>
</gene>
<dbReference type="Proteomes" id="UP001152795">
    <property type="component" value="Unassembled WGS sequence"/>
</dbReference>
<organism evidence="1 2">
    <name type="scientific">Paramuricea clavata</name>
    <name type="common">Red gorgonian</name>
    <name type="synonym">Violescent sea-whip</name>
    <dbReference type="NCBI Taxonomy" id="317549"/>
    <lineage>
        <taxon>Eukaryota</taxon>
        <taxon>Metazoa</taxon>
        <taxon>Cnidaria</taxon>
        <taxon>Anthozoa</taxon>
        <taxon>Octocorallia</taxon>
        <taxon>Malacalcyonacea</taxon>
        <taxon>Plexauridae</taxon>
        <taxon>Paramuricea</taxon>
    </lineage>
</organism>
<sequence length="218" mass="24763">VISVGAVASALQTNPDASVFWRRCEPGDLVHQSEAATAATNSAHRIVVDSRVDPSTNRRHGYQWMRSQWVSRWQKSNEYRQTKYWFPEPVPELSAQILRKSRDDFGLRVQFLTGHGWLQRHKWIVKESEDDSCRLCRDGPEEPYHLFMECSSLASDRRNILGMSRTSIGDWSIRELDRFLDLPLVRNLHESLPPTAESRTPGAPSGASPLGSPAQEHG</sequence>
<evidence type="ECO:0000313" key="1">
    <source>
        <dbReference type="EMBL" id="CAB4046125.1"/>
    </source>
</evidence>
<comment type="caution">
    <text evidence="1">The sequence shown here is derived from an EMBL/GenBank/DDBJ whole genome shotgun (WGS) entry which is preliminary data.</text>
</comment>
<dbReference type="EMBL" id="CACRXK020046082">
    <property type="protein sequence ID" value="CAB4046125.1"/>
    <property type="molecule type" value="Genomic_DNA"/>
</dbReference>
<accession>A0A6S7KKS2</accession>
<proteinExistence type="predicted"/>
<protein>
    <submittedName>
        <fullName evidence="1">Uncharacterized protein</fullName>
    </submittedName>
</protein>
<evidence type="ECO:0000313" key="2">
    <source>
        <dbReference type="Proteomes" id="UP001152795"/>
    </source>
</evidence>
<name>A0A6S7KKS2_PARCT</name>
<feature type="non-terminal residue" evidence="1">
    <location>
        <position position="1"/>
    </location>
</feature>